<dbReference type="PANTHER" id="PTHR11101:SF80">
    <property type="entry name" value="PHOSPHATE TRANSPORTER"/>
    <property type="match status" value="1"/>
</dbReference>
<evidence type="ECO:0000256" key="3">
    <source>
        <dbReference type="ARBA" id="ARBA00022692"/>
    </source>
</evidence>
<dbReference type="GO" id="GO:0005315">
    <property type="term" value="F:phosphate transmembrane transporter activity"/>
    <property type="evidence" value="ECO:0007669"/>
    <property type="project" value="InterPro"/>
</dbReference>
<dbReference type="OrthoDB" id="9779554at2"/>
<dbReference type="RefSeq" id="WP_060565884.1">
    <property type="nucleotide sequence ID" value="NZ_CP040006.1"/>
</dbReference>
<keyword evidence="5 6" id="KW-0472">Membrane</keyword>
<evidence type="ECO:0000313" key="7">
    <source>
        <dbReference type="EMBL" id="KSW13106.1"/>
    </source>
</evidence>
<evidence type="ECO:0000256" key="6">
    <source>
        <dbReference type="SAM" id="Phobius"/>
    </source>
</evidence>
<dbReference type="EMBL" id="LLVT01000001">
    <property type="protein sequence ID" value="KSW13106.1"/>
    <property type="molecule type" value="Genomic_DNA"/>
</dbReference>
<comment type="subcellular location">
    <subcellularLocation>
        <location evidence="1">Membrane</location>
        <topology evidence="1">Multi-pass membrane protein</topology>
    </subcellularLocation>
</comment>
<organism evidence="7 8">
    <name type="scientific">Schaalia odontolytica</name>
    <dbReference type="NCBI Taxonomy" id="1660"/>
    <lineage>
        <taxon>Bacteria</taxon>
        <taxon>Bacillati</taxon>
        <taxon>Actinomycetota</taxon>
        <taxon>Actinomycetes</taxon>
        <taxon>Actinomycetales</taxon>
        <taxon>Actinomycetaceae</taxon>
        <taxon>Schaalia</taxon>
    </lineage>
</organism>
<name>A0A0V8RYU0_9ACTO</name>
<feature type="transmembrane region" description="Helical" evidence="6">
    <location>
        <begin position="119"/>
        <end position="138"/>
    </location>
</feature>
<feature type="transmembrane region" description="Helical" evidence="6">
    <location>
        <begin position="321"/>
        <end position="347"/>
    </location>
</feature>
<evidence type="ECO:0000256" key="5">
    <source>
        <dbReference type="ARBA" id="ARBA00023136"/>
    </source>
</evidence>
<accession>A0A0V8RYU0</accession>
<dbReference type="PANTHER" id="PTHR11101">
    <property type="entry name" value="PHOSPHATE TRANSPORTER"/>
    <property type="match status" value="1"/>
</dbReference>
<keyword evidence="4 6" id="KW-1133">Transmembrane helix</keyword>
<evidence type="ECO:0000256" key="1">
    <source>
        <dbReference type="ARBA" id="ARBA00004141"/>
    </source>
</evidence>
<dbReference type="GO" id="GO:0035435">
    <property type="term" value="P:phosphate ion transmembrane transport"/>
    <property type="evidence" value="ECO:0007669"/>
    <property type="project" value="TreeGrafter"/>
</dbReference>
<feature type="transmembrane region" description="Helical" evidence="6">
    <location>
        <begin position="90"/>
        <end position="112"/>
    </location>
</feature>
<dbReference type="InterPro" id="IPR001204">
    <property type="entry name" value="Phos_transporter"/>
</dbReference>
<reference evidence="7 8" key="1">
    <citation type="submission" date="2015-10" db="EMBL/GenBank/DDBJ databases">
        <title>Draft Genome of Actinomyces odontolyticus subsp. actinosynbacter strain XH001.</title>
        <authorList>
            <person name="Mclean J.S."/>
            <person name="He X."/>
        </authorList>
    </citation>
    <scope>NUCLEOTIDE SEQUENCE [LARGE SCALE GENOMIC DNA]</scope>
    <source>
        <strain evidence="7 8">XH001</strain>
    </source>
</reference>
<dbReference type="Pfam" id="PF01384">
    <property type="entry name" value="PHO4"/>
    <property type="match status" value="1"/>
</dbReference>
<keyword evidence="2" id="KW-0813">Transport</keyword>
<gene>
    <name evidence="7" type="ORF">APY09_01715</name>
</gene>
<evidence type="ECO:0000256" key="2">
    <source>
        <dbReference type="ARBA" id="ARBA00022448"/>
    </source>
</evidence>
<dbReference type="GO" id="GO:0016020">
    <property type="term" value="C:membrane"/>
    <property type="evidence" value="ECO:0007669"/>
    <property type="project" value="UniProtKB-SubCell"/>
</dbReference>
<protein>
    <submittedName>
        <fullName evidence="7">Inorganic phosphate transporter</fullName>
    </submittedName>
</protein>
<proteinExistence type="predicted"/>
<evidence type="ECO:0000313" key="8">
    <source>
        <dbReference type="Proteomes" id="UP000054686"/>
    </source>
</evidence>
<dbReference type="Proteomes" id="UP000054686">
    <property type="component" value="Unassembled WGS sequence"/>
</dbReference>
<dbReference type="AlphaFoldDB" id="A0A0V8RYU0"/>
<evidence type="ECO:0000256" key="4">
    <source>
        <dbReference type="ARBA" id="ARBA00022989"/>
    </source>
</evidence>
<keyword evidence="3 6" id="KW-0812">Transmembrane</keyword>
<feature type="transmembrane region" description="Helical" evidence="6">
    <location>
        <begin position="144"/>
        <end position="170"/>
    </location>
</feature>
<sequence>MDLNLILVCVVIAVALFFSYTNGFHDAANAIATSVSTRAWTPRAALLMAATMNVIGAMMGTAVAKTVGKGIISISDYAESPLPEMQQKGLVIILAALLGACIWNLITWWFGLPSSSSHALIGGMVGAGLMSGTVVYWWGIMSHVVIPMFASPIIGFVIGYIAMKIVLWALRKAQYHRTMRRFRAAQRFSSAAMALGHGIQDAQKTMGIIVMALLAGGYGETHNILDPITGEMNVPLWVKVSGALAISLGTMAGGGRIMRTIGRKIIDLDPARGFTAEAVSASILYLCSYVIHAPISTTQVVSTAIMGVGCTKRFSAVRWGVAGNIVIAWFLTLPAAALVSGIVYLLVALPLGVH</sequence>
<comment type="caution">
    <text evidence="7">The sequence shown here is derived from an EMBL/GenBank/DDBJ whole genome shotgun (WGS) entry which is preliminary data.</text>
</comment>